<gene>
    <name evidence="2" type="ORF">G3569_03670</name>
</gene>
<evidence type="ECO:0000256" key="1">
    <source>
        <dbReference type="SAM" id="Phobius"/>
    </source>
</evidence>
<sequence length="84" mass="9404">MKLTVPDRKKAPKWVRLTNLLNLFLAGIAIGQFWALGYDTPFVMGYFICGPLLALILDSHFTPKRKVDIPGGLLAYIKDHFSAV</sequence>
<name>A0A6M1T456_9BACT</name>
<protein>
    <submittedName>
        <fullName evidence="2">Uncharacterized protein</fullName>
    </submittedName>
</protein>
<dbReference type="EMBL" id="JAALLS010000003">
    <property type="protein sequence ID" value="NGP87443.1"/>
    <property type="molecule type" value="Genomic_DNA"/>
</dbReference>
<dbReference type="RefSeq" id="WP_165266205.1">
    <property type="nucleotide sequence ID" value="NZ_JAALLS010000003.1"/>
</dbReference>
<keyword evidence="1" id="KW-0812">Transmembrane</keyword>
<feature type="transmembrane region" description="Helical" evidence="1">
    <location>
        <begin position="20"/>
        <end position="37"/>
    </location>
</feature>
<evidence type="ECO:0000313" key="2">
    <source>
        <dbReference type="EMBL" id="NGP87443.1"/>
    </source>
</evidence>
<evidence type="ECO:0000313" key="3">
    <source>
        <dbReference type="Proteomes" id="UP000479132"/>
    </source>
</evidence>
<accession>A0A6M1T456</accession>
<dbReference type="AlphaFoldDB" id="A0A6M1T456"/>
<dbReference type="Proteomes" id="UP000479132">
    <property type="component" value="Unassembled WGS sequence"/>
</dbReference>
<feature type="transmembrane region" description="Helical" evidence="1">
    <location>
        <begin position="43"/>
        <end position="61"/>
    </location>
</feature>
<reference evidence="2 3" key="1">
    <citation type="submission" date="2020-02" db="EMBL/GenBank/DDBJ databases">
        <title>Aliifodinibius halophilus 2W32, complete genome.</title>
        <authorList>
            <person name="Li Y."/>
            <person name="Wu S."/>
        </authorList>
    </citation>
    <scope>NUCLEOTIDE SEQUENCE [LARGE SCALE GENOMIC DNA]</scope>
    <source>
        <strain evidence="2 3">2W32</strain>
    </source>
</reference>
<keyword evidence="1" id="KW-1133">Transmembrane helix</keyword>
<proteinExistence type="predicted"/>
<keyword evidence="1" id="KW-0472">Membrane</keyword>
<keyword evidence="3" id="KW-1185">Reference proteome</keyword>
<organism evidence="2 3">
    <name type="scientific">Fodinibius halophilus</name>
    <dbReference type="NCBI Taxonomy" id="1736908"/>
    <lineage>
        <taxon>Bacteria</taxon>
        <taxon>Pseudomonadati</taxon>
        <taxon>Balneolota</taxon>
        <taxon>Balneolia</taxon>
        <taxon>Balneolales</taxon>
        <taxon>Balneolaceae</taxon>
        <taxon>Fodinibius</taxon>
    </lineage>
</organism>
<comment type="caution">
    <text evidence="2">The sequence shown here is derived from an EMBL/GenBank/DDBJ whole genome shotgun (WGS) entry which is preliminary data.</text>
</comment>